<dbReference type="RefSeq" id="WP_256707678.1">
    <property type="nucleotide sequence ID" value="NZ_CP101914.1"/>
</dbReference>
<dbReference type="Pfam" id="PF02775">
    <property type="entry name" value="TPP_enzyme_C"/>
    <property type="match status" value="1"/>
</dbReference>
<dbReference type="InterPro" id="IPR000399">
    <property type="entry name" value="TPP-bd_CS"/>
</dbReference>
<name>A0ABY5JQA6_9BACI</name>
<evidence type="ECO:0000259" key="4">
    <source>
        <dbReference type="Pfam" id="PF00205"/>
    </source>
</evidence>
<protein>
    <submittedName>
        <fullName evidence="7">Thiamine pyrophosphate-binding protein</fullName>
    </submittedName>
</protein>
<evidence type="ECO:0000256" key="2">
    <source>
        <dbReference type="ARBA" id="ARBA00023052"/>
    </source>
</evidence>
<proteinExistence type="inferred from homology"/>
<gene>
    <name evidence="7" type="ORF">NP439_20765</name>
</gene>
<evidence type="ECO:0000313" key="8">
    <source>
        <dbReference type="Proteomes" id="UP001059773"/>
    </source>
</evidence>
<dbReference type="SUPFAM" id="SSF52518">
    <property type="entry name" value="Thiamin diphosphate-binding fold (THDP-binding)"/>
    <property type="match status" value="2"/>
</dbReference>
<dbReference type="InterPro" id="IPR029061">
    <property type="entry name" value="THDP-binding"/>
</dbReference>
<comment type="similarity">
    <text evidence="1 3">Belongs to the TPP enzyme family.</text>
</comment>
<feature type="domain" description="Thiamine pyrophosphate enzyme N-terminal TPP-binding" evidence="6">
    <location>
        <begin position="3"/>
        <end position="106"/>
    </location>
</feature>
<evidence type="ECO:0000256" key="1">
    <source>
        <dbReference type="ARBA" id="ARBA00007812"/>
    </source>
</evidence>
<dbReference type="Pfam" id="PF02776">
    <property type="entry name" value="TPP_enzyme_N"/>
    <property type="match status" value="1"/>
</dbReference>
<keyword evidence="2 3" id="KW-0786">Thiamine pyrophosphate</keyword>
<evidence type="ECO:0000259" key="5">
    <source>
        <dbReference type="Pfam" id="PF02775"/>
    </source>
</evidence>
<dbReference type="PANTHER" id="PTHR18968:SF129">
    <property type="entry name" value="ACETOLACTATE SYNTHASE"/>
    <property type="match status" value="1"/>
</dbReference>
<dbReference type="InterPro" id="IPR029035">
    <property type="entry name" value="DHS-like_NAD/FAD-binding_dom"/>
</dbReference>
<dbReference type="InterPro" id="IPR012001">
    <property type="entry name" value="Thiamin_PyroP_enz_TPP-bd_dom"/>
</dbReference>
<dbReference type="EMBL" id="CP101914">
    <property type="protein sequence ID" value="UUI02444.1"/>
    <property type="molecule type" value="Genomic_DNA"/>
</dbReference>
<dbReference type="CDD" id="cd07035">
    <property type="entry name" value="TPP_PYR_POX_like"/>
    <property type="match status" value="1"/>
</dbReference>
<dbReference type="Gene3D" id="3.40.50.1220">
    <property type="entry name" value="TPP-binding domain"/>
    <property type="match status" value="1"/>
</dbReference>
<evidence type="ECO:0000259" key="6">
    <source>
        <dbReference type="Pfam" id="PF02776"/>
    </source>
</evidence>
<accession>A0ABY5JQA6</accession>
<sequence>MTNLSEYMAKAFKTEGVKHIFGYPGGATLDIMEAADKEGIKFVLPRSEWSAAYMASITGEITGVPGIVLSTLGPGATNLVNGVSHAYLDRNPLIAITGRLSTGAGNTNHQLLNQVSIFEPVTKWASTLHAASGASHIRRAFHVSKMERPGPVHLDLPKDQGTIECEGEFGEPTNSINVTYGDLSDPASLIKRLENSKHPILLVGPSAVRHHSSDALTKLAENWGIPVATTAKAKGIIDERHVYSIGSVDMIGAKTMKEFVRQTDLILAVGFDAVELIGKWEVNVPVVHIDSVPNTDYVYFADTEIIGNIPKILNTLADAAGTAEKWSEKEVKEFRNEFVSKLTPPLNGAGLSPSSVVQTARETLPEDTIAVTDTGSHKMLLGQLWSAYSPKSYYVSNGIGTMGFGIPGAIAAKMNFPAKPVICFTGDGGFAMVSSELKTAVEQNCPIIVIVFKDGKLDRILRKQEATNLDPVGTTITNPDFTKLAESYGANGVAVSTNSELAKAIENALGQNVPTLIHVPVNVEEYAIQFGL</sequence>
<keyword evidence="8" id="KW-1185">Reference proteome</keyword>
<dbReference type="Gene3D" id="3.40.50.970">
    <property type="match status" value="2"/>
</dbReference>
<dbReference type="InterPro" id="IPR011766">
    <property type="entry name" value="TPP_enzyme_TPP-bd"/>
</dbReference>
<dbReference type="SUPFAM" id="SSF52467">
    <property type="entry name" value="DHS-like NAD/FAD-binding domain"/>
    <property type="match status" value="1"/>
</dbReference>
<dbReference type="Proteomes" id="UP001059773">
    <property type="component" value="Chromosome"/>
</dbReference>
<reference evidence="7" key="1">
    <citation type="submission" date="2022-07" db="EMBL/GenBank/DDBJ databases">
        <title>FELIX.</title>
        <authorList>
            <person name="Wan K.H."/>
            <person name="Park S."/>
            <person name="Lawrence Q."/>
            <person name="Eichenberger J.P."/>
            <person name="Booth B.W."/>
            <person name="Piaggio A.J."/>
            <person name="Chandler J.C."/>
            <person name="Franklin A.B."/>
            <person name="Celniker S.E."/>
        </authorList>
    </citation>
    <scope>NUCLEOTIDE SEQUENCE</scope>
    <source>
        <strain evidence="7">QA-1986 374</strain>
    </source>
</reference>
<organism evidence="7 8">
    <name type="scientific">Oceanobacillus jeddahense</name>
    <dbReference type="NCBI Taxonomy" id="1462527"/>
    <lineage>
        <taxon>Bacteria</taxon>
        <taxon>Bacillati</taxon>
        <taxon>Bacillota</taxon>
        <taxon>Bacilli</taxon>
        <taxon>Bacillales</taxon>
        <taxon>Bacillaceae</taxon>
        <taxon>Oceanobacillus</taxon>
    </lineage>
</organism>
<dbReference type="Pfam" id="PF00205">
    <property type="entry name" value="TPP_enzyme_M"/>
    <property type="match status" value="1"/>
</dbReference>
<dbReference type="InterPro" id="IPR012000">
    <property type="entry name" value="Thiamin_PyroP_enz_cen_dom"/>
</dbReference>
<dbReference type="InterPro" id="IPR045229">
    <property type="entry name" value="TPP_enz"/>
</dbReference>
<dbReference type="PANTHER" id="PTHR18968">
    <property type="entry name" value="THIAMINE PYROPHOSPHATE ENZYMES"/>
    <property type="match status" value="1"/>
</dbReference>
<feature type="domain" description="Thiamine pyrophosphate enzyme central" evidence="4">
    <location>
        <begin position="189"/>
        <end position="316"/>
    </location>
</feature>
<evidence type="ECO:0000256" key="3">
    <source>
        <dbReference type="RuleBase" id="RU362132"/>
    </source>
</evidence>
<feature type="domain" description="Thiamine pyrophosphate enzyme TPP-binding" evidence="5">
    <location>
        <begin position="373"/>
        <end position="519"/>
    </location>
</feature>
<dbReference type="PROSITE" id="PS00187">
    <property type="entry name" value="TPP_ENZYMES"/>
    <property type="match status" value="1"/>
</dbReference>
<evidence type="ECO:0000313" key="7">
    <source>
        <dbReference type="EMBL" id="UUI02444.1"/>
    </source>
</evidence>